<evidence type="ECO:0000259" key="3">
    <source>
        <dbReference type="Pfam" id="PF16861"/>
    </source>
</evidence>
<dbReference type="GO" id="GO:0016740">
    <property type="term" value="F:transferase activity"/>
    <property type="evidence" value="ECO:0007669"/>
    <property type="project" value="UniProtKB-KW"/>
</dbReference>
<dbReference type="EMBL" id="GU071097">
    <property type="protein sequence ID" value="ADO98029.1"/>
    <property type="molecule type" value="Genomic_DNA"/>
</dbReference>
<dbReference type="PANTHER" id="PTHR34847:SF1">
    <property type="entry name" value="NODULATION PROTEIN U"/>
    <property type="match status" value="1"/>
</dbReference>
<dbReference type="OrthoDB" id="3239at10239"/>
<dbReference type="Gene3D" id="3.30.420.40">
    <property type="match status" value="2"/>
</dbReference>
<evidence type="ECO:0000256" key="1">
    <source>
        <dbReference type="ARBA" id="ARBA00006129"/>
    </source>
</evidence>
<dbReference type="InterPro" id="IPR038152">
    <property type="entry name" value="Carbam_trans_C_sf"/>
</dbReference>
<organism evidence="4 5">
    <name type="scientific">Synechococcus phage S-SSM5</name>
    <dbReference type="NCBI Taxonomy" id="445685"/>
    <lineage>
        <taxon>Viruses</taxon>
        <taxon>Duplodnaviria</taxon>
        <taxon>Heunggongvirae</taxon>
        <taxon>Uroviricota</taxon>
        <taxon>Caudoviricetes</taxon>
        <taxon>Pantevenvirales</taxon>
        <taxon>Kyanoviridae</taxon>
        <taxon>Glaucusvirus</taxon>
        <taxon>Glaucusvirus ssm5</taxon>
    </lineage>
</organism>
<dbReference type="Proteomes" id="UP000006526">
    <property type="component" value="Segment"/>
</dbReference>
<feature type="domain" description="Carbamoyltransferase" evidence="2">
    <location>
        <begin position="101"/>
        <end position="330"/>
    </location>
</feature>
<dbReference type="RefSeq" id="YP_004324644.1">
    <property type="nucleotide sequence ID" value="NC_015289.1"/>
</dbReference>
<accession>E3SK81</accession>
<dbReference type="CDD" id="cd24033">
    <property type="entry name" value="ASKHA_NBD_NodU_CmcH-like_N"/>
    <property type="match status" value="1"/>
</dbReference>
<proteinExistence type="inferred from homology"/>
<dbReference type="Gene3D" id="3.90.870.20">
    <property type="entry name" value="Carbamoyltransferase, C-terminal domain"/>
    <property type="match status" value="1"/>
</dbReference>
<comment type="similarity">
    <text evidence="1">Belongs to the NodU/CmcH family.</text>
</comment>
<dbReference type="InterPro" id="IPR003696">
    <property type="entry name" value="Carbtransf_dom"/>
</dbReference>
<sequence>MYRELMIPMRNLGISRVHNSATTLLQDGEIVYHLENERLSNRKYDAFPFQCLTQLDTSNLDNICIAGVGKTTPVDCFVDDDAYSLYVKTKENKYDTNVYDLSLSHHKLHAAHAFYNSGFDEAICIVKDGMGSDVPLVGEQFQSGTYGRELTTTFTAAYPTDFRIIDRHVAVPFEANHRFDETLISNNLGEGMAFQKTSMAFGFHELDAGKVMGMASYGEELPISIYQDSLIDNELFYIGKDLHDTGVNFLFESFNDKADFAHTLQKQTQEYVAQYILHQIERTGCKNVCLSGGFFLNCVANYYYLSVLPKDVNLYIEPVSSDAGTSIGAAKYIYHEKTRDTTKRPLKSLYLGPRRDNMSQLYMENTRPTTPFEVADALADGKVVAIFQYRSEAGPRALGNRSILYDPRDPNAKEKINRIKKREEFRPFAASVMQEYANDWFDLRGMEESPFMMYAVEVLSDDIPGVTHVDYSCRVQTVTVDQNFHFYQLLACFYEKTGVPILFNTSFNLAGECIVETPADAIRTMKNSEIDFLYFADLGCWVSNNHDARTAVTA</sequence>
<name>E3SK81_9CAUD</name>
<evidence type="ECO:0000259" key="2">
    <source>
        <dbReference type="Pfam" id="PF02543"/>
    </source>
</evidence>
<feature type="domain" description="Carbamoyltransferase C-terminal" evidence="3">
    <location>
        <begin position="375"/>
        <end position="537"/>
    </location>
</feature>
<dbReference type="KEGG" id="vg:10329324"/>
<keyword evidence="4" id="KW-0808">Transferase</keyword>
<reference evidence="4 5" key="1">
    <citation type="journal article" date="2010" name="Environ. Microbiol.">
        <title>Genomic analysis of oceanic cyanobacterial myoviruses compared with T4-like myoviruses from diverse hosts and environments.</title>
        <authorList>
            <person name="Sullivan M.B."/>
            <person name="Huang K.H."/>
            <person name="Ignacio-Espinoza J.C."/>
            <person name="Berlin A.M."/>
            <person name="Kelly L."/>
            <person name="Weigele P.R."/>
            <person name="DeFrancesco A.S."/>
            <person name="Kern S.E."/>
            <person name="Thompson L.R."/>
            <person name="Young S."/>
            <person name="Yandava C."/>
            <person name="Fu R."/>
            <person name="Krastins B."/>
            <person name="Chase M."/>
            <person name="Sarracino D."/>
            <person name="Osburne M.S."/>
            <person name="Henn M.R."/>
            <person name="Chisholm S.W."/>
        </authorList>
    </citation>
    <scope>NUCLEOTIDE SEQUENCE [LARGE SCALE GENOMIC DNA]</scope>
    <source>
        <strain evidence="4">8102-12</strain>
    </source>
</reference>
<evidence type="ECO:0000313" key="5">
    <source>
        <dbReference type="Proteomes" id="UP000006526"/>
    </source>
</evidence>
<dbReference type="GeneID" id="10329324"/>
<dbReference type="PANTHER" id="PTHR34847">
    <property type="entry name" value="NODULATION PROTEIN U"/>
    <property type="match status" value="1"/>
</dbReference>
<dbReference type="InterPro" id="IPR051338">
    <property type="entry name" value="NodU/CmcH_Carbamoyltrnsfr"/>
</dbReference>
<dbReference type="Pfam" id="PF16861">
    <property type="entry name" value="Carbam_trans_C"/>
    <property type="match status" value="1"/>
</dbReference>
<dbReference type="InterPro" id="IPR043129">
    <property type="entry name" value="ATPase_NBD"/>
</dbReference>
<keyword evidence="5" id="KW-1185">Reference proteome</keyword>
<dbReference type="Pfam" id="PF02543">
    <property type="entry name" value="Carbam_trans_N"/>
    <property type="match status" value="1"/>
</dbReference>
<gene>
    <name evidence="4" type="ORF">SSSM5_041</name>
</gene>
<dbReference type="SUPFAM" id="SSF53067">
    <property type="entry name" value="Actin-like ATPase domain"/>
    <property type="match status" value="1"/>
</dbReference>
<protein>
    <submittedName>
        <fullName evidence="4">Carbamoyltransferase</fullName>
    </submittedName>
</protein>
<evidence type="ECO:0000313" key="4">
    <source>
        <dbReference type="EMBL" id="ADO98029.1"/>
    </source>
</evidence>
<dbReference type="InterPro" id="IPR031730">
    <property type="entry name" value="Carbam_trans_C"/>
</dbReference>